<sequence>MITRKSRSGRMCAEMVSTRQDQKIPVSGPLIQAKAEQFASDVGKNYVKASHGWLDGFKSRNQIVFKSVCGESGEFDVQAANE</sequence>
<comment type="subcellular location">
    <subcellularLocation>
        <location evidence="1">Nucleus</location>
    </subcellularLocation>
</comment>
<dbReference type="SMART" id="SM00674">
    <property type="entry name" value="CENPB"/>
    <property type="match status" value="1"/>
</dbReference>
<proteinExistence type="predicted"/>
<dbReference type="PANTHER" id="PTHR19303">
    <property type="entry name" value="TRANSPOSON"/>
    <property type="match status" value="1"/>
</dbReference>
<dbReference type="InterPro" id="IPR006600">
    <property type="entry name" value="HTH_CenpB_DNA-bd_dom"/>
</dbReference>
<comment type="caution">
    <text evidence="4">The sequence shown here is derived from an EMBL/GenBank/DDBJ whole genome shotgun (WGS) entry which is preliminary data.</text>
</comment>
<accession>A0ABQ9HD91</accession>
<gene>
    <name evidence="4" type="ORF">PR048_018644</name>
</gene>
<dbReference type="InterPro" id="IPR009057">
    <property type="entry name" value="Homeodomain-like_sf"/>
</dbReference>
<evidence type="ECO:0000256" key="1">
    <source>
        <dbReference type="ARBA" id="ARBA00004123"/>
    </source>
</evidence>
<protein>
    <recommendedName>
        <fullName evidence="3">HTH CENPB-type domain-containing protein</fullName>
    </recommendedName>
</protein>
<evidence type="ECO:0000256" key="2">
    <source>
        <dbReference type="ARBA" id="ARBA00023125"/>
    </source>
</evidence>
<dbReference type="PANTHER" id="PTHR19303:SF73">
    <property type="entry name" value="PROTEIN PDC2"/>
    <property type="match status" value="1"/>
</dbReference>
<name>A0ABQ9HD91_9NEOP</name>
<dbReference type="SUPFAM" id="SSF46689">
    <property type="entry name" value="Homeodomain-like"/>
    <property type="match status" value="1"/>
</dbReference>
<evidence type="ECO:0000313" key="4">
    <source>
        <dbReference type="EMBL" id="KAJ8882156.1"/>
    </source>
</evidence>
<dbReference type="PROSITE" id="PS51253">
    <property type="entry name" value="HTH_CENPB"/>
    <property type="match status" value="1"/>
</dbReference>
<keyword evidence="5" id="KW-1185">Reference proteome</keyword>
<dbReference type="Gene3D" id="1.10.10.60">
    <property type="entry name" value="Homeodomain-like"/>
    <property type="match status" value="1"/>
</dbReference>
<evidence type="ECO:0000259" key="3">
    <source>
        <dbReference type="PROSITE" id="PS51253"/>
    </source>
</evidence>
<reference evidence="4 5" key="1">
    <citation type="submission" date="2023-02" db="EMBL/GenBank/DDBJ databases">
        <title>LHISI_Scaffold_Assembly.</title>
        <authorList>
            <person name="Stuart O.P."/>
            <person name="Cleave R."/>
            <person name="Magrath M.J.L."/>
            <person name="Mikheyev A.S."/>
        </authorList>
    </citation>
    <scope>NUCLEOTIDE SEQUENCE [LARGE SCALE GENOMIC DNA]</scope>
    <source>
        <strain evidence="4">Daus_M_001</strain>
        <tissue evidence="4">Leg muscle</tissue>
    </source>
</reference>
<dbReference type="EMBL" id="JARBHB010000006">
    <property type="protein sequence ID" value="KAJ8882156.1"/>
    <property type="molecule type" value="Genomic_DNA"/>
</dbReference>
<keyword evidence="2" id="KW-0238">DNA-binding</keyword>
<organism evidence="4 5">
    <name type="scientific">Dryococelus australis</name>
    <dbReference type="NCBI Taxonomy" id="614101"/>
    <lineage>
        <taxon>Eukaryota</taxon>
        <taxon>Metazoa</taxon>
        <taxon>Ecdysozoa</taxon>
        <taxon>Arthropoda</taxon>
        <taxon>Hexapoda</taxon>
        <taxon>Insecta</taxon>
        <taxon>Pterygota</taxon>
        <taxon>Neoptera</taxon>
        <taxon>Polyneoptera</taxon>
        <taxon>Phasmatodea</taxon>
        <taxon>Verophasmatodea</taxon>
        <taxon>Anareolatae</taxon>
        <taxon>Phasmatidae</taxon>
        <taxon>Eurycanthinae</taxon>
        <taxon>Dryococelus</taxon>
    </lineage>
</organism>
<dbReference type="Pfam" id="PF03221">
    <property type="entry name" value="HTH_Tnp_Tc5"/>
    <property type="match status" value="1"/>
</dbReference>
<dbReference type="Proteomes" id="UP001159363">
    <property type="component" value="Chromosome 5"/>
</dbReference>
<dbReference type="InterPro" id="IPR050863">
    <property type="entry name" value="CenT-Element_Derived"/>
</dbReference>
<feature type="domain" description="HTH CENPB-type" evidence="3">
    <location>
        <begin position="1"/>
        <end position="67"/>
    </location>
</feature>
<evidence type="ECO:0000313" key="5">
    <source>
        <dbReference type="Proteomes" id="UP001159363"/>
    </source>
</evidence>